<dbReference type="EMBL" id="JAERRJ010000007">
    <property type="protein sequence ID" value="MBL1076826.1"/>
    <property type="molecule type" value="Genomic_DNA"/>
</dbReference>
<dbReference type="Proteomes" id="UP000602198">
    <property type="component" value="Unassembled WGS sequence"/>
</dbReference>
<proteinExistence type="predicted"/>
<dbReference type="InterPro" id="IPR029069">
    <property type="entry name" value="HotDog_dom_sf"/>
</dbReference>
<organism evidence="2 3">
    <name type="scientific">Nocardia acididurans</name>
    <dbReference type="NCBI Taxonomy" id="2802282"/>
    <lineage>
        <taxon>Bacteria</taxon>
        <taxon>Bacillati</taxon>
        <taxon>Actinomycetota</taxon>
        <taxon>Actinomycetes</taxon>
        <taxon>Mycobacteriales</taxon>
        <taxon>Nocardiaceae</taxon>
        <taxon>Nocardia</taxon>
    </lineage>
</organism>
<evidence type="ECO:0000259" key="1">
    <source>
        <dbReference type="Pfam" id="PF13452"/>
    </source>
</evidence>
<dbReference type="CDD" id="cd03441">
    <property type="entry name" value="R_hydratase_like"/>
    <property type="match status" value="1"/>
</dbReference>
<protein>
    <submittedName>
        <fullName evidence="2">MaoC family dehydratase N-terminal domain-containing protein</fullName>
    </submittedName>
</protein>
<accession>A0ABS1M8D7</accession>
<keyword evidence="3" id="KW-1185">Reference proteome</keyword>
<dbReference type="Gene3D" id="3.10.129.10">
    <property type="entry name" value="Hotdog Thioesterase"/>
    <property type="match status" value="1"/>
</dbReference>
<evidence type="ECO:0000313" key="2">
    <source>
        <dbReference type="EMBL" id="MBL1076826.1"/>
    </source>
</evidence>
<dbReference type="RefSeq" id="WP_201949356.1">
    <property type="nucleotide sequence ID" value="NZ_JAERRJ010000007.1"/>
</dbReference>
<dbReference type="Pfam" id="PF13452">
    <property type="entry name" value="FAS1_DH_region"/>
    <property type="match status" value="1"/>
</dbReference>
<dbReference type="PIRSF" id="PIRSF018072">
    <property type="entry name" value="UCP018072"/>
    <property type="match status" value="1"/>
</dbReference>
<sequence length="152" mass="16528">MSLDPTIIGTETPPVRLTVDAGRLRFFAKAIGETNPIFTDEKAAKAAGHDRLPVPPTFLFAIELEQPDSFAWLAKLGVDLRRILHGEQRFTYHSVAHAGDTVIARSRISDVYSRKGGALEFLVKDTAVTREDGSAVADLTSVIVIRRIGGGE</sequence>
<feature type="domain" description="FAS1-like dehydratase" evidence="1">
    <location>
        <begin position="7"/>
        <end position="138"/>
    </location>
</feature>
<dbReference type="SUPFAM" id="SSF54637">
    <property type="entry name" value="Thioesterase/thiol ester dehydrase-isomerase"/>
    <property type="match status" value="1"/>
</dbReference>
<dbReference type="InterPro" id="IPR039569">
    <property type="entry name" value="FAS1-like_DH_region"/>
</dbReference>
<name>A0ABS1M8D7_9NOCA</name>
<reference evidence="2 3" key="1">
    <citation type="submission" date="2021-01" db="EMBL/GenBank/DDBJ databases">
        <title>WGS of actinomycetes isolated from Thailand.</title>
        <authorList>
            <person name="Thawai C."/>
        </authorList>
    </citation>
    <scope>NUCLEOTIDE SEQUENCE [LARGE SCALE GENOMIC DNA]</scope>
    <source>
        <strain evidence="2 3">LPG 2</strain>
    </source>
</reference>
<evidence type="ECO:0000313" key="3">
    <source>
        <dbReference type="Proteomes" id="UP000602198"/>
    </source>
</evidence>
<gene>
    <name evidence="2" type="ORF">JK358_20730</name>
</gene>
<comment type="caution">
    <text evidence="2">The sequence shown here is derived from an EMBL/GenBank/DDBJ whole genome shotgun (WGS) entry which is preliminary data.</text>
</comment>
<dbReference type="InterPro" id="IPR016709">
    <property type="entry name" value="HadA-like"/>
</dbReference>